<organism evidence="4 5">
    <name type="scientific">Stachybotrys elegans</name>
    <dbReference type="NCBI Taxonomy" id="80388"/>
    <lineage>
        <taxon>Eukaryota</taxon>
        <taxon>Fungi</taxon>
        <taxon>Dikarya</taxon>
        <taxon>Ascomycota</taxon>
        <taxon>Pezizomycotina</taxon>
        <taxon>Sordariomycetes</taxon>
        <taxon>Hypocreomycetidae</taxon>
        <taxon>Hypocreales</taxon>
        <taxon>Stachybotryaceae</taxon>
        <taxon>Stachybotrys</taxon>
    </lineage>
</organism>
<feature type="region of interest" description="Disordered" evidence="2">
    <location>
        <begin position="452"/>
        <end position="473"/>
    </location>
</feature>
<name>A0A8K0WJQ1_9HYPO</name>
<dbReference type="Proteomes" id="UP000813444">
    <property type="component" value="Unassembled WGS sequence"/>
</dbReference>
<evidence type="ECO:0000313" key="4">
    <source>
        <dbReference type="EMBL" id="KAH7303185.1"/>
    </source>
</evidence>
<dbReference type="SUPFAM" id="SSF52540">
    <property type="entry name" value="P-loop containing nucleoside triphosphate hydrolases"/>
    <property type="match status" value="1"/>
</dbReference>
<protein>
    <recommendedName>
        <fullName evidence="3">Nephrocystin 3-like N-terminal domain-containing protein</fullName>
    </recommendedName>
</protein>
<evidence type="ECO:0000259" key="3">
    <source>
        <dbReference type="Pfam" id="PF24883"/>
    </source>
</evidence>
<feature type="compositionally biased region" description="Basic and acidic residues" evidence="2">
    <location>
        <begin position="457"/>
        <end position="472"/>
    </location>
</feature>
<dbReference type="EMBL" id="JAGPNK010000038">
    <property type="protein sequence ID" value="KAH7303185.1"/>
    <property type="molecule type" value="Genomic_DNA"/>
</dbReference>
<feature type="domain" description="Nephrocystin 3-like N-terminal" evidence="3">
    <location>
        <begin position="101"/>
        <end position="268"/>
    </location>
</feature>
<dbReference type="Gene3D" id="3.40.50.300">
    <property type="entry name" value="P-loop containing nucleotide triphosphate hydrolases"/>
    <property type="match status" value="1"/>
</dbReference>
<dbReference type="Pfam" id="PF24883">
    <property type="entry name" value="NPHP3_N"/>
    <property type="match status" value="1"/>
</dbReference>
<proteinExistence type="predicted"/>
<keyword evidence="1" id="KW-0677">Repeat</keyword>
<evidence type="ECO:0000256" key="1">
    <source>
        <dbReference type="ARBA" id="ARBA00022737"/>
    </source>
</evidence>
<comment type="caution">
    <text evidence="4">The sequence shown here is derived from an EMBL/GenBank/DDBJ whole genome shotgun (WGS) entry which is preliminary data.</text>
</comment>
<dbReference type="AlphaFoldDB" id="A0A8K0WJQ1"/>
<keyword evidence="5" id="KW-1185">Reference proteome</keyword>
<evidence type="ECO:0000313" key="5">
    <source>
        <dbReference type="Proteomes" id="UP000813444"/>
    </source>
</evidence>
<accession>A0A8K0WJQ1</accession>
<sequence>MAMVLGKDERTQQLLKDLEQALDLEHSMVLALNYRNVVQTQKAVGDIKETLERILLPKANDTGSEAGKLESRIRQRLVGEKSAEKNVKNIFDKNKNDLVSGTAAWLREESLFQEWEKGEIQVLWLVGDAGLGKSYLATSLIQDFQARRDQRTATARLVAYFFIKEDDDELRDANIILKTVAWQLQFQDEAYRKHVGEVLTGDVTLSSTEETWKSLFVDFYLPSLANSATMVIIDGLDEADETRVTLLRLLAGRGREKTSDLLQFIIIGRKEMLQTDSLHLDPNCVRKQIEVGKSKSSMDIEKYVRKRINAMKLFRQLRKTKGETLARQRGSIWAKKILHIAQGVFLLVKLFLDEIEFSERSEDVEDALDRPPSGLHQMIQRLFRRLEEDARGNHTKQMVRLILLHTSYSRRTALVGEVDVLLNAINGGTGFVLWECLTTELGSIFDLTSSEQTGDDVEVKEGTLPDDSETRTPDGVLDLDFRTDEEWDGGEAELDELDFDLDIQEEKTMGRVNTFTKWEFDTALTEDQIKAPLRFSHQLILEGIRQGSQTGLSLLPDAETAEIDMSLNCLRILRAILPASRDWHFLADYSLRSLAFHLKRAIVQEHRASDAQRRGLLEHLHWLFGTERGTGFLIKAIHGSQLRGLAGPSQGAGKTYDMWNHESFWETWVATNENLLIVQAWLRTWHRVSWPDGSHAIRAWCETVSESLAELLRRLTQAAVTQWLQEPDFTPTPWEFFLAAAWVSMVQSGTRPEFKRPDFDTILPHLGPNGIELVASQVEKPLDTIETCSLGTYLVHMSSPPRGVYYLQKAVEMDPSNWRAQNMLAYTYTLQPGGGPYKSVAHQVLAHSICLEDAKMAGLAAPGGLLDNQLRDYVSAIGNDDKSMHGLMREIKTTHPIEYHALAVSHLISLFPEFAAILGVLLTHATAMDAQLLADTMELVLSKKQGIRNTFSQGYDLFRVAASMQSNWGQDAFTHLLDLVPAVLPTSPKISLYKSWSTAYHTKLYIDRILSAEAEAERATWMLRLQKLSSSSFRNLQSDCGYSERLMSLLPRIYLSHVYNKFGTSQSDLAEFRQAAAPWVLEQISKLETPEMESKKSQQWRLLTLTRVLSVLDPDAANTLYAVLLGHTSLSCEVPIIVDMEPEKGSIGFDVGDIAPRCDGPGEQCKPDITVCTEMWRCEICPNQDWCGSCLDTLATRNDEQCSRNHIFRQIWPVPLEAYAERVVWHKGQVWIRENWWVQFRIRWRD</sequence>
<dbReference type="InterPro" id="IPR027417">
    <property type="entry name" value="P-loop_NTPase"/>
</dbReference>
<evidence type="ECO:0000256" key="2">
    <source>
        <dbReference type="SAM" id="MobiDB-lite"/>
    </source>
</evidence>
<dbReference type="PANTHER" id="PTHR10039:SF17">
    <property type="entry name" value="FUNGAL STAND N-TERMINAL GOODBYE DOMAIN-CONTAINING PROTEIN-RELATED"/>
    <property type="match status" value="1"/>
</dbReference>
<dbReference type="InterPro" id="IPR056884">
    <property type="entry name" value="NPHP3-like_N"/>
</dbReference>
<dbReference type="OrthoDB" id="5086500at2759"/>
<gene>
    <name evidence="4" type="ORF">B0I35DRAFT_447106</name>
</gene>
<dbReference type="PANTHER" id="PTHR10039">
    <property type="entry name" value="AMELOGENIN"/>
    <property type="match status" value="1"/>
</dbReference>
<reference evidence="4" key="1">
    <citation type="journal article" date="2021" name="Nat. Commun.">
        <title>Genetic determinants of endophytism in the Arabidopsis root mycobiome.</title>
        <authorList>
            <person name="Mesny F."/>
            <person name="Miyauchi S."/>
            <person name="Thiergart T."/>
            <person name="Pickel B."/>
            <person name="Atanasova L."/>
            <person name="Karlsson M."/>
            <person name="Huettel B."/>
            <person name="Barry K.W."/>
            <person name="Haridas S."/>
            <person name="Chen C."/>
            <person name="Bauer D."/>
            <person name="Andreopoulos W."/>
            <person name="Pangilinan J."/>
            <person name="LaButti K."/>
            <person name="Riley R."/>
            <person name="Lipzen A."/>
            <person name="Clum A."/>
            <person name="Drula E."/>
            <person name="Henrissat B."/>
            <person name="Kohler A."/>
            <person name="Grigoriev I.V."/>
            <person name="Martin F.M."/>
            <person name="Hacquard S."/>
        </authorList>
    </citation>
    <scope>NUCLEOTIDE SEQUENCE</scope>
    <source>
        <strain evidence="4">MPI-CAGE-CH-0235</strain>
    </source>
</reference>